<evidence type="ECO:0000259" key="3">
    <source>
        <dbReference type="SMART" id="SM00244"/>
    </source>
</evidence>
<dbReference type="PANTHER" id="PTHR10264">
    <property type="entry name" value="BAND 7 PROTEIN-RELATED"/>
    <property type="match status" value="1"/>
</dbReference>
<sequence length="250" mass="27885">MALVGVLASVFKAFKFVQEGELGIKLRFGRALKNKDKSPRIIQPGFVLLIPFVESLKRHHVRQQTLRLDHQKVMIAQGLIFNISAVVIFRVKDIYRALFEIDDLDNSLIDLSMGILRDVLSSKDYMELANMATISEELLHKLQEKAEEWGASFIQFKLTDCSPTAETAPLVNAGAGVKMKMEALKIAATEMGVDFTTIPPILAATLVGTPLVASVSSDNLYQDRQQMAHQGKKEKKSLFSHEKEDPETQS</sequence>
<accession>A0A1F7W7A7</accession>
<protein>
    <recommendedName>
        <fullName evidence="3">Band 7 domain-containing protein</fullName>
    </recommendedName>
</protein>
<name>A0A1F7W7A7_9BACT</name>
<reference evidence="4 5" key="1">
    <citation type="journal article" date="2016" name="Nat. Commun.">
        <title>Thousands of microbial genomes shed light on interconnected biogeochemical processes in an aquifer system.</title>
        <authorList>
            <person name="Anantharaman K."/>
            <person name="Brown C.T."/>
            <person name="Hug L.A."/>
            <person name="Sharon I."/>
            <person name="Castelle C.J."/>
            <person name="Probst A.J."/>
            <person name="Thomas B.C."/>
            <person name="Singh A."/>
            <person name="Wilkins M.J."/>
            <person name="Karaoz U."/>
            <person name="Brodie E.L."/>
            <person name="Williams K.H."/>
            <person name="Hubbard S.S."/>
            <person name="Banfield J.F."/>
        </authorList>
    </citation>
    <scope>NUCLEOTIDE SEQUENCE [LARGE SCALE GENOMIC DNA]</scope>
</reference>
<dbReference type="InterPro" id="IPR043202">
    <property type="entry name" value="Band-7_stomatin-like"/>
</dbReference>
<dbReference type="PANTHER" id="PTHR10264:SF19">
    <property type="entry name" value="AT06885P-RELATED"/>
    <property type="match status" value="1"/>
</dbReference>
<feature type="region of interest" description="Disordered" evidence="2">
    <location>
        <begin position="222"/>
        <end position="250"/>
    </location>
</feature>
<dbReference type="SMART" id="SM00244">
    <property type="entry name" value="PHB"/>
    <property type="match status" value="1"/>
</dbReference>
<dbReference type="Proteomes" id="UP000177331">
    <property type="component" value="Unassembled WGS sequence"/>
</dbReference>
<dbReference type="SUPFAM" id="SSF117892">
    <property type="entry name" value="Band 7/SPFH domain"/>
    <property type="match status" value="1"/>
</dbReference>
<dbReference type="GO" id="GO:0005886">
    <property type="term" value="C:plasma membrane"/>
    <property type="evidence" value="ECO:0007669"/>
    <property type="project" value="InterPro"/>
</dbReference>
<proteinExistence type="inferred from homology"/>
<dbReference type="Gene3D" id="3.30.479.30">
    <property type="entry name" value="Band 7 domain"/>
    <property type="match status" value="1"/>
</dbReference>
<dbReference type="AlphaFoldDB" id="A0A1F7W7A7"/>
<comment type="caution">
    <text evidence="4">The sequence shown here is derived from an EMBL/GenBank/DDBJ whole genome shotgun (WGS) entry which is preliminary data.</text>
</comment>
<dbReference type="STRING" id="1802421.A2318_00505"/>
<evidence type="ECO:0000313" key="4">
    <source>
        <dbReference type="EMBL" id="OGL98695.1"/>
    </source>
</evidence>
<comment type="similarity">
    <text evidence="1">Belongs to the band 7/mec-2 family.</text>
</comment>
<feature type="domain" description="Band 7" evidence="3">
    <location>
        <begin position="12"/>
        <end position="175"/>
    </location>
</feature>
<evidence type="ECO:0000256" key="2">
    <source>
        <dbReference type="SAM" id="MobiDB-lite"/>
    </source>
</evidence>
<evidence type="ECO:0000313" key="5">
    <source>
        <dbReference type="Proteomes" id="UP000177331"/>
    </source>
</evidence>
<dbReference type="InterPro" id="IPR036013">
    <property type="entry name" value="Band_7/SPFH_dom_sf"/>
</dbReference>
<gene>
    <name evidence="4" type="ORF">A2318_00505</name>
</gene>
<organism evidence="4 5">
    <name type="scientific">Candidatus Uhrbacteria bacterium RIFOXYB2_FULL_45_11</name>
    <dbReference type="NCBI Taxonomy" id="1802421"/>
    <lineage>
        <taxon>Bacteria</taxon>
        <taxon>Candidatus Uhriibacteriota</taxon>
    </lineage>
</organism>
<dbReference type="InterPro" id="IPR001107">
    <property type="entry name" value="Band_7"/>
</dbReference>
<feature type="compositionally biased region" description="Basic and acidic residues" evidence="2">
    <location>
        <begin position="236"/>
        <end position="250"/>
    </location>
</feature>
<dbReference type="EMBL" id="MGFD01000021">
    <property type="protein sequence ID" value="OGL98695.1"/>
    <property type="molecule type" value="Genomic_DNA"/>
</dbReference>
<dbReference type="Pfam" id="PF01145">
    <property type="entry name" value="Band_7"/>
    <property type="match status" value="1"/>
</dbReference>
<evidence type="ECO:0000256" key="1">
    <source>
        <dbReference type="ARBA" id="ARBA00008164"/>
    </source>
</evidence>